<comment type="caution">
    <text evidence="5">The sequence shown here is derived from an EMBL/GenBank/DDBJ whole genome shotgun (WGS) entry which is preliminary data.</text>
</comment>
<reference evidence="5" key="2">
    <citation type="submission" date="2022-01" db="EMBL/GenBank/DDBJ databases">
        <authorList>
            <person name="Yamashiro T."/>
            <person name="Shiraishi A."/>
            <person name="Satake H."/>
            <person name="Nakayama K."/>
        </authorList>
    </citation>
    <scope>NUCLEOTIDE SEQUENCE</scope>
</reference>
<evidence type="ECO:0000256" key="4">
    <source>
        <dbReference type="SAM" id="Coils"/>
    </source>
</evidence>
<dbReference type="PANTHER" id="PTHR22761">
    <property type="entry name" value="CHARGED MULTIVESICULAR BODY PROTEIN"/>
    <property type="match status" value="1"/>
</dbReference>
<dbReference type="Gene3D" id="1.10.287.1060">
    <property type="entry name" value="ESAT-6-like"/>
    <property type="match status" value="1"/>
</dbReference>
<accession>A0ABQ5CX27</accession>
<dbReference type="EMBL" id="BQNB010014673">
    <property type="protein sequence ID" value="GJT31057.1"/>
    <property type="molecule type" value="Genomic_DNA"/>
</dbReference>
<sequence length="218" mass="24572">MSFTKFTNFFGKSKKQPDHVATTEKLSETLRSLETKEKLLQKKIAAELEKAKAFTKANNKRAAIQCLKRKKLYEQQLEHIVNSQWRIHEQITMIESAKCTTDTVVALRTGAGAMKKMQKEMKINDVDKTMDEINAQSENLKQIQEAIAAPISGQEFDEADLEAELEELEGLELEEQLLQPAPVVSQYVPAKKQPARMAPCHNTAEEDELAALTTELAL</sequence>
<protein>
    <submittedName>
        <fullName evidence="5">Vacuolar protein sorting-associated protein 32 homolog 2</fullName>
    </submittedName>
</protein>
<comment type="similarity">
    <text evidence="2">Belongs to the SNF7 family.</text>
</comment>
<feature type="coiled-coil region" evidence="4">
    <location>
        <begin position="123"/>
        <end position="174"/>
    </location>
</feature>
<dbReference type="InterPro" id="IPR005024">
    <property type="entry name" value="Snf7_fam"/>
</dbReference>
<evidence type="ECO:0000256" key="2">
    <source>
        <dbReference type="ARBA" id="ARBA00006190"/>
    </source>
</evidence>
<dbReference type="PANTHER" id="PTHR22761:SF10">
    <property type="entry name" value="GH13992P"/>
    <property type="match status" value="1"/>
</dbReference>
<dbReference type="Pfam" id="PF03357">
    <property type="entry name" value="Snf7"/>
    <property type="match status" value="1"/>
</dbReference>
<evidence type="ECO:0000313" key="6">
    <source>
        <dbReference type="Proteomes" id="UP001151760"/>
    </source>
</evidence>
<reference evidence="5" key="1">
    <citation type="journal article" date="2022" name="Int. J. Mol. Sci.">
        <title>Draft Genome of Tanacetum Coccineum: Genomic Comparison of Closely Related Tanacetum-Family Plants.</title>
        <authorList>
            <person name="Yamashiro T."/>
            <person name="Shiraishi A."/>
            <person name="Nakayama K."/>
            <person name="Satake H."/>
        </authorList>
    </citation>
    <scope>NUCLEOTIDE SEQUENCE</scope>
</reference>
<feature type="coiled-coil region" evidence="4">
    <location>
        <begin position="23"/>
        <end position="50"/>
    </location>
</feature>
<keyword evidence="4" id="KW-0175">Coiled coil</keyword>
<name>A0ABQ5CX27_9ASTR</name>
<keyword evidence="3" id="KW-0967">Endosome</keyword>
<organism evidence="5 6">
    <name type="scientific">Tanacetum coccineum</name>
    <dbReference type="NCBI Taxonomy" id="301880"/>
    <lineage>
        <taxon>Eukaryota</taxon>
        <taxon>Viridiplantae</taxon>
        <taxon>Streptophyta</taxon>
        <taxon>Embryophyta</taxon>
        <taxon>Tracheophyta</taxon>
        <taxon>Spermatophyta</taxon>
        <taxon>Magnoliopsida</taxon>
        <taxon>eudicotyledons</taxon>
        <taxon>Gunneridae</taxon>
        <taxon>Pentapetalae</taxon>
        <taxon>asterids</taxon>
        <taxon>campanulids</taxon>
        <taxon>Asterales</taxon>
        <taxon>Asteraceae</taxon>
        <taxon>Asteroideae</taxon>
        <taxon>Anthemideae</taxon>
        <taxon>Anthemidinae</taxon>
        <taxon>Tanacetum</taxon>
    </lineage>
</organism>
<proteinExistence type="inferred from homology"/>
<keyword evidence="6" id="KW-1185">Reference proteome</keyword>
<dbReference type="Proteomes" id="UP001151760">
    <property type="component" value="Unassembled WGS sequence"/>
</dbReference>
<evidence type="ECO:0000256" key="1">
    <source>
        <dbReference type="ARBA" id="ARBA00004177"/>
    </source>
</evidence>
<evidence type="ECO:0000256" key="3">
    <source>
        <dbReference type="ARBA" id="ARBA00022753"/>
    </source>
</evidence>
<comment type="subcellular location">
    <subcellularLocation>
        <location evidence="1">Endosome</location>
    </subcellularLocation>
</comment>
<evidence type="ECO:0000313" key="5">
    <source>
        <dbReference type="EMBL" id="GJT31057.1"/>
    </source>
</evidence>
<gene>
    <name evidence="5" type="ORF">Tco_0911332</name>
</gene>